<evidence type="ECO:0000313" key="2">
    <source>
        <dbReference type="Proteomes" id="UP001295740"/>
    </source>
</evidence>
<comment type="caution">
    <text evidence="1">The sequence shown here is derived from an EMBL/GenBank/DDBJ whole genome shotgun (WGS) entry which is preliminary data.</text>
</comment>
<protein>
    <submittedName>
        <fullName evidence="1">Uu.00g097640.m01.CDS01</fullName>
    </submittedName>
</protein>
<dbReference type="AlphaFoldDB" id="A0AAI8VCE6"/>
<name>A0AAI8VCE6_9PEZI</name>
<gene>
    <name evidence="1" type="ORF">KHLLAP_LOCUS2838</name>
</gene>
<keyword evidence="2" id="KW-1185">Reference proteome</keyword>
<proteinExistence type="predicted"/>
<accession>A0AAI8VCE6</accession>
<sequence>MPSAAFDMSYAGSGCGTPTRGGAAGAVERLGDGLGGGGDAVAGADIEMDMLDSVNGGLR</sequence>
<reference evidence="1" key="1">
    <citation type="submission" date="2023-10" db="EMBL/GenBank/DDBJ databases">
        <authorList>
            <person name="Hackl T."/>
        </authorList>
    </citation>
    <scope>NUCLEOTIDE SEQUENCE</scope>
</reference>
<dbReference type="EMBL" id="CAUWAG010000004">
    <property type="protein sequence ID" value="CAJ2502370.1"/>
    <property type="molecule type" value="Genomic_DNA"/>
</dbReference>
<dbReference type="Proteomes" id="UP001295740">
    <property type="component" value="Unassembled WGS sequence"/>
</dbReference>
<evidence type="ECO:0000313" key="1">
    <source>
        <dbReference type="EMBL" id="CAJ2502370.1"/>
    </source>
</evidence>
<organism evidence="1 2">
    <name type="scientific">Anthostomella pinea</name>
    <dbReference type="NCBI Taxonomy" id="933095"/>
    <lineage>
        <taxon>Eukaryota</taxon>
        <taxon>Fungi</taxon>
        <taxon>Dikarya</taxon>
        <taxon>Ascomycota</taxon>
        <taxon>Pezizomycotina</taxon>
        <taxon>Sordariomycetes</taxon>
        <taxon>Xylariomycetidae</taxon>
        <taxon>Xylariales</taxon>
        <taxon>Xylariaceae</taxon>
        <taxon>Anthostomella</taxon>
    </lineage>
</organism>